<organism evidence="1 2">
    <name type="scientific">Burkholderia theae</name>
    <dbReference type="NCBI Taxonomy" id="3143496"/>
    <lineage>
        <taxon>Bacteria</taxon>
        <taxon>Pseudomonadati</taxon>
        <taxon>Pseudomonadota</taxon>
        <taxon>Betaproteobacteria</taxon>
        <taxon>Burkholderiales</taxon>
        <taxon>Burkholderiaceae</taxon>
        <taxon>Burkholderia</taxon>
    </lineage>
</organism>
<dbReference type="Proteomes" id="UP001466933">
    <property type="component" value="Unassembled WGS sequence"/>
</dbReference>
<comment type="caution">
    <text evidence="1">The sequence shown here is derived from an EMBL/GenBank/DDBJ whole genome shotgun (WGS) entry which is preliminary data.</text>
</comment>
<evidence type="ECO:0000313" key="1">
    <source>
        <dbReference type="EMBL" id="MEN2469173.1"/>
    </source>
</evidence>
<sequence length="65" mass="7282">MINLRRYGHHAATLAVAHAASARRQPASDPAEKTAHRAAQRFGIDLHIDIDLVKRPKFRPVRSAF</sequence>
<name>A0ABU9WAU9_9BURK</name>
<protein>
    <submittedName>
        <fullName evidence="1">Uncharacterized protein</fullName>
    </submittedName>
</protein>
<keyword evidence="2" id="KW-1185">Reference proteome</keyword>
<accession>A0ABU9WAU9</accession>
<proteinExistence type="predicted"/>
<evidence type="ECO:0000313" key="2">
    <source>
        <dbReference type="Proteomes" id="UP001466933"/>
    </source>
</evidence>
<gene>
    <name evidence="1" type="ORF">VOI36_04640</name>
</gene>
<reference evidence="1 2" key="1">
    <citation type="submission" date="2024-05" db="EMBL/GenBank/DDBJ databases">
        <title>Burkholderia sp. Nov. a novel bacteria isolated from rhizosphere soil of Camellia sinensis.</title>
        <authorList>
            <person name="Dong Y."/>
        </authorList>
    </citation>
    <scope>NUCLEOTIDE SEQUENCE [LARGE SCALE GENOMIC DNA]</scope>
    <source>
        <strain evidence="1 2">GS2Y</strain>
    </source>
</reference>
<dbReference type="RefSeq" id="WP_343490998.1">
    <property type="nucleotide sequence ID" value="NZ_JBCPYA010000001.1"/>
</dbReference>
<dbReference type="EMBL" id="JBCPYA010000001">
    <property type="protein sequence ID" value="MEN2469173.1"/>
    <property type="molecule type" value="Genomic_DNA"/>
</dbReference>